<dbReference type="Proteomes" id="UP001179280">
    <property type="component" value="Unassembled WGS sequence"/>
</dbReference>
<feature type="domain" description="PTS EIIB type-2" evidence="6">
    <location>
        <begin position="408"/>
        <end position="496"/>
    </location>
</feature>
<dbReference type="Gene3D" id="1.10.10.10">
    <property type="entry name" value="Winged helix-like DNA-binding domain superfamily/Winged helix DNA-binding domain"/>
    <property type="match status" value="2"/>
</dbReference>
<keyword evidence="3" id="KW-0805">Transcription regulation</keyword>
<reference evidence="8" key="1">
    <citation type="submission" date="2021-01" db="EMBL/GenBank/DDBJ databases">
        <title>Genomic Encyclopedia of Type Strains, Phase IV (KMG-IV): sequencing the most valuable type-strain genomes for metagenomic binning, comparative biology and taxonomic classification.</title>
        <authorList>
            <person name="Goeker M."/>
        </authorList>
    </citation>
    <scope>NUCLEOTIDE SEQUENCE</scope>
    <source>
        <strain evidence="8">DSM 21943</strain>
    </source>
</reference>
<name>A0ABS2SS15_9BACI</name>
<dbReference type="SUPFAM" id="SSF55804">
    <property type="entry name" value="Phoshotransferase/anion transport protein"/>
    <property type="match status" value="1"/>
</dbReference>
<dbReference type="PANTHER" id="PTHR30185:SF18">
    <property type="entry name" value="TRANSCRIPTIONAL REGULATOR MTLR"/>
    <property type="match status" value="1"/>
</dbReference>
<evidence type="ECO:0000256" key="1">
    <source>
        <dbReference type="ARBA" id="ARBA00022679"/>
    </source>
</evidence>
<gene>
    <name evidence="8" type="ORF">JOC54_001565</name>
</gene>
<feature type="domain" description="PRD" evidence="7">
    <location>
        <begin position="301"/>
        <end position="405"/>
    </location>
</feature>
<protein>
    <submittedName>
        <fullName evidence="8">Mannitol operon transcriptional antiterminator</fullName>
    </submittedName>
</protein>
<keyword evidence="2" id="KW-0677">Repeat</keyword>
<dbReference type="Pfam" id="PF08279">
    <property type="entry name" value="HTH_11"/>
    <property type="match status" value="1"/>
</dbReference>
<evidence type="ECO:0000256" key="2">
    <source>
        <dbReference type="ARBA" id="ARBA00022737"/>
    </source>
</evidence>
<organism evidence="8 9">
    <name type="scientific">Shouchella xiaoxiensis</name>
    <dbReference type="NCBI Taxonomy" id="766895"/>
    <lineage>
        <taxon>Bacteria</taxon>
        <taxon>Bacillati</taxon>
        <taxon>Bacillota</taxon>
        <taxon>Bacilli</taxon>
        <taxon>Bacillales</taxon>
        <taxon>Bacillaceae</taxon>
        <taxon>Shouchella</taxon>
    </lineage>
</organism>
<dbReference type="InterPro" id="IPR050661">
    <property type="entry name" value="BglG_antiterminators"/>
</dbReference>
<dbReference type="InterPro" id="IPR036634">
    <property type="entry name" value="PRD_sf"/>
</dbReference>
<keyword evidence="1" id="KW-0808">Transferase</keyword>
<dbReference type="SUPFAM" id="SSF63520">
    <property type="entry name" value="PTS-regulatory domain, PRD"/>
    <property type="match status" value="2"/>
</dbReference>
<sequence>MFITARERIVLTILLDNEQGLLARELAKAASVSVRTIQRDLRSLDRLLSSYDLTLVRAPLLTLKGTEAAKRHLRLDIAEQRHQDFTSEERISLLIAQLLDSKEPIKLYTLARELNVTSATVGADLTKAEEWLHSFGIELIRKRGYGIEVHGTETAIRRAMSSILSEHLTEETFYQAVYSGEMEKEVANRLLHFVDLQTIRLVQLTLAKLKQDKFPQITDQSYIALVVHVTLAIERIKKGEQIQMDQDQLHVLELEEILPVAQSVAHALEAQFAITIPREEVGYLIMHLRGARTLNPFGEKAGNAELTFRLRNLISGMEQQLEVRFNEPSFFQGLLAHLTPALYRVNQEMKIYNPLLERIQLEYPSLFAATKKQANIAFAPIVLPDEEIGFLTLHFGAVLTRQSSPASLSALVVCSSGIGSAKMLSSRIKQEFAEVTSITIASLFELDQYDPETFDLFISTVNFDKSKGAIHVSPVLTQAEVTLIRSFIESQSKNHMSMTAPTLIREHDECVAFHEITAMSRFIQALLESVIEIKSTNLQEGVLEVCGLLEASGAITHAEHVYHALLAREKLGGLAIPGAELALYHTRTSDVMRPIFTVVSLTNKTTVASMASGEEEISRVLVMLAPVDLSEDKLEFMSFLSILLIESEEQTNLFKSGSIETIQQVLDQRCREFLAAYISKGVEAE</sequence>
<dbReference type="InterPro" id="IPR036388">
    <property type="entry name" value="WH-like_DNA-bd_sf"/>
</dbReference>
<dbReference type="SUPFAM" id="SSF52794">
    <property type="entry name" value="PTS system IIB component-like"/>
    <property type="match status" value="1"/>
</dbReference>
<dbReference type="PROSITE" id="PS51099">
    <property type="entry name" value="PTS_EIIB_TYPE_2"/>
    <property type="match status" value="1"/>
</dbReference>
<comment type="caution">
    <text evidence="8">The sequence shown here is derived from an EMBL/GenBank/DDBJ whole genome shotgun (WGS) entry which is preliminary data.</text>
</comment>
<dbReference type="InterPro" id="IPR013011">
    <property type="entry name" value="PTS_EIIB_2"/>
</dbReference>
<feature type="domain" description="PRD" evidence="7">
    <location>
        <begin position="193"/>
        <end position="298"/>
    </location>
</feature>
<dbReference type="InterPro" id="IPR016152">
    <property type="entry name" value="PTrfase/Anion_transptr"/>
</dbReference>
<dbReference type="Gene3D" id="3.40.50.2300">
    <property type="match status" value="1"/>
</dbReference>
<keyword evidence="9" id="KW-1185">Reference proteome</keyword>
<dbReference type="RefSeq" id="WP_204465479.1">
    <property type="nucleotide sequence ID" value="NZ_JAFBCV010000004.1"/>
</dbReference>
<dbReference type="InterPro" id="IPR011608">
    <property type="entry name" value="PRD"/>
</dbReference>
<evidence type="ECO:0000256" key="4">
    <source>
        <dbReference type="ARBA" id="ARBA00023163"/>
    </source>
</evidence>
<evidence type="ECO:0000313" key="8">
    <source>
        <dbReference type="EMBL" id="MBM7838309.1"/>
    </source>
</evidence>
<evidence type="ECO:0000259" key="6">
    <source>
        <dbReference type="PROSITE" id="PS51099"/>
    </source>
</evidence>
<dbReference type="PANTHER" id="PTHR30185">
    <property type="entry name" value="CRYPTIC BETA-GLUCOSIDE BGL OPERON ANTITERMINATOR"/>
    <property type="match status" value="1"/>
</dbReference>
<evidence type="ECO:0000259" key="7">
    <source>
        <dbReference type="PROSITE" id="PS51372"/>
    </source>
</evidence>
<dbReference type="PROSITE" id="PS51372">
    <property type="entry name" value="PRD_2"/>
    <property type="match status" value="2"/>
</dbReference>
<dbReference type="Pfam" id="PF00874">
    <property type="entry name" value="PRD"/>
    <property type="match status" value="2"/>
</dbReference>
<dbReference type="Gene3D" id="1.10.1790.10">
    <property type="entry name" value="PRD domain"/>
    <property type="match status" value="2"/>
</dbReference>
<evidence type="ECO:0000256" key="3">
    <source>
        <dbReference type="ARBA" id="ARBA00023015"/>
    </source>
</evidence>
<dbReference type="InterPro" id="IPR036095">
    <property type="entry name" value="PTS_EIIB-like_sf"/>
</dbReference>
<dbReference type="Gene3D" id="3.40.930.10">
    <property type="entry name" value="Mannitol-specific EII, Chain A"/>
    <property type="match status" value="1"/>
</dbReference>
<proteinExistence type="predicted"/>
<evidence type="ECO:0000259" key="5">
    <source>
        <dbReference type="PROSITE" id="PS51094"/>
    </source>
</evidence>
<dbReference type="EMBL" id="JAFBCV010000004">
    <property type="protein sequence ID" value="MBM7838309.1"/>
    <property type="molecule type" value="Genomic_DNA"/>
</dbReference>
<dbReference type="InterPro" id="IPR002178">
    <property type="entry name" value="PTS_EIIA_type-2_dom"/>
</dbReference>
<dbReference type="PROSITE" id="PS51094">
    <property type="entry name" value="PTS_EIIA_TYPE_2"/>
    <property type="match status" value="1"/>
</dbReference>
<dbReference type="InterPro" id="IPR013196">
    <property type="entry name" value="HTH_11"/>
</dbReference>
<evidence type="ECO:0000313" key="9">
    <source>
        <dbReference type="Proteomes" id="UP001179280"/>
    </source>
</evidence>
<accession>A0ABS2SS15</accession>
<dbReference type="Pfam" id="PF00359">
    <property type="entry name" value="PTS_EIIA_2"/>
    <property type="match status" value="1"/>
</dbReference>
<feature type="domain" description="PTS EIIA type-2" evidence="5">
    <location>
        <begin position="520"/>
        <end position="669"/>
    </location>
</feature>
<keyword evidence="4" id="KW-0804">Transcription</keyword>
<dbReference type="CDD" id="cd05568">
    <property type="entry name" value="PTS_IIB_bgl_like"/>
    <property type="match status" value="1"/>
</dbReference>